<name>A0A5J6N5D9_9PROT</name>
<evidence type="ECO:0000313" key="9">
    <source>
        <dbReference type="EMBL" id="QEX24614.1"/>
    </source>
</evidence>
<evidence type="ECO:0000256" key="1">
    <source>
        <dbReference type="ARBA" id="ARBA00001962"/>
    </source>
</evidence>
<evidence type="ECO:0000256" key="7">
    <source>
        <dbReference type="ARBA" id="ARBA00023027"/>
    </source>
</evidence>
<keyword evidence="2" id="KW-0001">2Fe-2S</keyword>
<dbReference type="Proteomes" id="UP000325797">
    <property type="component" value="Chromosome"/>
</dbReference>
<dbReference type="PROSITE" id="PS00570">
    <property type="entry name" value="RING_HYDROXYL_ALPHA"/>
    <property type="match status" value="1"/>
</dbReference>
<dbReference type="Pfam" id="PF00848">
    <property type="entry name" value="Ring_hydroxyl_A"/>
    <property type="match status" value="1"/>
</dbReference>
<evidence type="ECO:0000313" key="10">
    <source>
        <dbReference type="Proteomes" id="UP000325797"/>
    </source>
</evidence>
<dbReference type="EMBL" id="CP042582">
    <property type="protein sequence ID" value="QEX24614.1"/>
    <property type="molecule type" value="Genomic_DNA"/>
</dbReference>
<evidence type="ECO:0000256" key="3">
    <source>
        <dbReference type="ARBA" id="ARBA00022723"/>
    </source>
</evidence>
<dbReference type="OrthoDB" id="7456916at2"/>
<dbReference type="PROSITE" id="PS51296">
    <property type="entry name" value="RIESKE"/>
    <property type="match status" value="1"/>
</dbReference>
<dbReference type="InterPro" id="IPR015881">
    <property type="entry name" value="ARHD_Rieske_2Fe_2S"/>
</dbReference>
<accession>A0A5J6N5D9</accession>
<dbReference type="Gene3D" id="3.90.380.10">
    <property type="entry name" value="Naphthalene 1,2-dioxygenase Alpha Subunit, Chain A, domain 1"/>
    <property type="match status" value="2"/>
</dbReference>
<proteinExistence type="predicted"/>
<evidence type="ECO:0000256" key="6">
    <source>
        <dbReference type="ARBA" id="ARBA00023014"/>
    </source>
</evidence>
<dbReference type="SUPFAM" id="SSF50022">
    <property type="entry name" value="ISP domain"/>
    <property type="match status" value="1"/>
</dbReference>
<dbReference type="CDD" id="cd00680">
    <property type="entry name" value="RHO_alpha_C"/>
    <property type="match status" value="1"/>
</dbReference>
<dbReference type="InterPro" id="IPR015879">
    <property type="entry name" value="Ring_hydroxy_dOase_asu_C_dom"/>
</dbReference>
<keyword evidence="6" id="KW-0411">Iron-sulfur</keyword>
<evidence type="ECO:0000256" key="5">
    <source>
        <dbReference type="ARBA" id="ARBA00023004"/>
    </source>
</evidence>
<protein>
    <submittedName>
        <fullName evidence="9">(2Fe-2S)-binding protein</fullName>
    </submittedName>
</protein>
<dbReference type="GO" id="GO:0016491">
    <property type="term" value="F:oxidoreductase activity"/>
    <property type="evidence" value="ECO:0007669"/>
    <property type="project" value="UniProtKB-KW"/>
</dbReference>
<organism evidence="9 10">
    <name type="scientific">Hypericibacter adhaerens</name>
    <dbReference type="NCBI Taxonomy" id="2602016"/>
    <lineage>
        <taxon>Bacteria</taxon>
        <taxon>Pseudomonadati</taxon>
        <taxon>Pseudomonadota</taxon>
        <taxon>Alphaproteobacteria</taxon>
        <taxon>Rhodospirillales</taxon>
        <taxon>Dongiaceae</taxon>
        <taxon>Hypericibacter</taxon>
    </lineage>
</organism>
<dbReference type="GO" id="GO:0051537">
    <property type="term" value="F:2 iron, 2 sulfur cluster binding"/>
    <property type="evidence" value="ECO:0007669"/>
    <property type="project" value="UniProtKB-KW"/>
</dbReference>
<reference evidence="9 10" key="1">
    <citation type="submission" date="2019-08" db="EMBL/GenBank/DDBJ databases">
        <title>Hyperibacter terrae gen. nov., sp. nov. and Hyperibacter viscosus sp. nov., two new members in the family Rhodospirillaceae isolated from the rhizosphere of Hypericum perforatum.</title>
        <authorList>
            <person name="Noviana Z."/>
        </authorList>
    </citation>
    <scope>NUCLEOTIDE SEQUENCE [LARGE SCALE GENOMIC DNA]</scope>
    <source>
        <strain evidence="9 10">R5959</strain>
    </source>
</reference>
<evidence type="ECO:0000259" key="8">
    <source>
        <dbReference type="PROSITE" id="PS51296"/>
    </source>
</evidence>
<sequence length="388" mass="44116">MSPEGRSIFDPKLYANVLRPPLQAESLPAWCYTSEAFHGREIEEIFYRNWICIGREDTLPEAGDYRAFEYCGRKLIVIRGQDGRINVLDNVCRHRGTLLLTGAGRVKVILCPFHHWGYGFDGVLRGAPTMEQTEGFDKREYGLKAYEVETWNGFIFMRLVPGGPGLAEAMGDMDRLVAPYNLPDMALARSKTFTVACNWKLFIDVFMEDYHVKPVHKSSIAGTYTAPEPLERINGDFATIFNPHQGTSALLTGEQYLAFPPILGLTGKAAAGTRYLFFYPTFAYACTVDCMWFFEIYPEGPSRTKVVMNMCFPRSTVARADFEQKFKAYETRWAVSMQEDVDVLERQQAGFETDQFTPGRYSPLEPVVSMFASWLVRHAIVTPQERAR</sequence>
<keyword evidence="7" id="KW-0520">NAD</keyword>
<comment type="cofactor">
    <cofactor evidence="1">
        <name>Fe cation</name>
        <dbReference type="ChEBI" id="CHEBI:24875"/>
    </cofactor>
</comment>
<dbReference type="Gene3D" id="2.102.10.10">
    <property type="entry name" value="Rieske [2Fe-2S] iron-sulphur domain"/>
    <property type="match status" value="1"/>
</dbReference>
<keyword evidence="10" id="KW-1185">Reference proteome</keyword>
<dbReference type="Pfam" id="PF00355">
    <property type="entry name" value="Rieske"/>
    <property type="match status" value="1"/>
</dbReference>
<dbReference type="InterPro" id="IPR017941">
    <property type="entry name" value="Rieske_2Fe-2S"/>
</dbReference>
<dbReference type="PANTHER" id="PTHR43756:SF5">
    <property type="entry name" value="CHOLINE MONOOXYGENASE, CHLOROPLASTIC"/>
    <property type="match status" value="1"/>
</dbReference>
<gene>
    <name evidence="9" type="ORF">FRZ61_45550</name>
</gene>
<evidence type="ECO:0000256" key="2">
    <source>
        <dbReference type="ARBA" id="ARBA00022714"/>
    </source>
</evidence>
<keyword evidence="4" id="KW-0560">Oxidoreductase</keyword>
<dbReference type="InterPro" id="IPR001663">
    <property type="entry name" value="Rng_hydr_dOase-A"/>
</dbReference>
<dbReference type="KEGG" id="hadh:FRZ61_45550"/>
<keyword evidence="3" id="KW-0479">Metal-binding</keyword>
<dbReference type="PANTHER" id="PTHR43756">
    <property type="entry name" value="CHOLINE MONOOXYGENASE, CHLOROPLASTIC"/>
    <property type="match status" value="1"/>
</dbReference>
<dbReference type="SUPFAM" id="SSF55961">
    <property type="entry name" value="Bet v1-like"/>
    <property type="match status" value="1"/>
</dbReference>
<dbReference type="GO" id="GO:0005506">
    <property type="term" value="F:iron ion binding"/>
    <property type="evidence" value="ECO:0007669"/>
    <property type="project" value="InterPro"/>
</dbReference>
<evidence type="ECO:0000256" key="4">
    <source>
        <dbReference type="ARBA" id="ARBA00023002"/>
    </source>
</evidence>
<dbReference type="PRINTS" id="PR00090">
    <property type="entry name" value="RNGDIOXGNASE"/>
</dbReference>
<dbReference type="InterPro" id="IPR036922">
    <property type="entry name" value="Rieske_2Fe-2S_sf"/>
</dbReference>
<dbReference type="CDD" id="cd03469">
    <property type="entry name" value="Rieske_RO_Alpha_N"/>
    <property type="match status" value="1"/>
</dbReference>
<dbReference type="AlphaFoldDB" id="A0A5J6N5D9"/>
<keyword evidence="5" id="KW-0408">Iron</keyword>
<dbReference type="RefSeq" id="WP_151119876.1">
    <property type="nucleotide sequence ID" value="NZ_CP042582.1"/>
</dbReference>
<feature type="domain" description="Rieske" evidence="8">
    <location>
        <begin position="50"/>
        <end position="157"/>
    </location>
</feature>